<evidence type="ECO:0000256" key="1">
    <source>
        <dbReference type="SAM" id="Phobius"/>
    </source>
</evidence>
<feature type="transmembrane region" description="Helical" evidence="1">
    <location>
        <begin position="54"/>
        <end position="79"/>
    </location>
</feature>
<feature type="transmembrane region" description="Helical" evidence="1">
    <location>
        <begin position="20"/>
        <end position="42"/>
    </location>
</feature>
<name>V4HF26_9EURY</name>
<organism evidence="2 3">
    <name type="scientific">Candidatus Halobonum tyrrellensis G22</name>
    <dbReference type="NCBI Taxonomy" id="1324957"/>
    <lineage>
        <taxon>Archaea</taxon>
        <taxon>Methanobacteriati</taxon>
        <taxon>Methanobacteriota</taxon>
        <taxon>Stenosarchaea group</taxon>
        <taxon>Halobacteria</taxon>
        <taxon>Halobacteriales</taxon>
        <taxon>Haloferacaceae</taxon>
        <taxon>Candidatus Halobonum</taxon>
    </lineage>
</organism>
<dbReference type="AlphaFoldDB" id="V4HF26"/>
<keyword evidence="1" id="KW-0472">Membrane</keyword>
<keyword evidence="1" id="KW-1133">Transmembrane helix</keyword>
<protein>
    <submittedName>
        <fullName evidence="2">Uncharacterized protein</fullName>
    </submittedName>
</protein>
<dbReference type="PATRIC" id="fig|1324957.4.peg.1556"/>
<keyword evidence="3" id="KW-1185">Reference proteome</keyword>
<dbReference type="EMBL" id="ASGZ01000026">
    <property type="protein sequence ID" value="ESP88713.1"/>
    <property type="molecule type" value="Genomic_DNA"/>
</dbReference>
<dbReference type="STRING" id="1324957.K933_07678"/>
<sequence length="101" mass="10580">MSRPPSPSALRRVGYALSWLRGTAVTWCLGGAYLGIVAGVSFPTVVGTVTGAFWLWARLSLGPVAGCLYFLGIGAVVMVEFTLLRRLLDGVGAVVLRPGEG</sequence>
<evidence type="ECO:0000313" key="3">
    <source>
        <dbReference type="Proteomes" id="UP000017840"/>
    </source>
</evidence>
<gene>
    <name evidence="2" type="ORF">K933_07678</name>
</gene>
<accession>V4HF26</accession>
<proteinExistence type="predicted"/>
<dbReference type="RefSeq" id="WP_023394121.1">
    <property type="nucleotide sequence ID" value="NZ_ASGZ01000026.1"/>
</dbReference>
<evidence type="ECO:0000313" key="2">
    <source>
        <dbReference type="EMBL" id="ESP88713.1"/>
    </source>
</evidence>
<reference evidence="2 3" key="1">
    <citation type="journal article" date="2013" name="Genome Announc.">
        <title>Draft Genome Sequence of 'Candidatus Halobonum tyrrellensis' Strain G22, Isolated from the Hypersaline Waters of Lake Tyrrell, Australia.</title>
        <authorList>
            <person name="Ugalde J.A."/>
            <person name="Narasingarao P."/>
            <person name="Kuo S."/>
            <person name="Podell S."/>
            <person name="Allen E.E."/>
        </authorList>
    </citation>
    <scope>NUCLEOTIDE SEQUENCE [LARGE SCALE GENOMIC DNA]</scope>
    <source>
        <strain evidence="2 3">G22</strain>
    </source>
</reference>
<keyword evidence="1" id="KW-0812">Transmembrane</keyword>
<comment type="caution">
    <text evidence="2">The sequence shown here is derived from an EMBL/GenBank/DDBJ whole genome shotgun (WGS) entry which is preliminary data.</text>
</comment>
<dbReference type="Proteomes" id="UP000017840">
    <property type="component" value="Unassembled WGS sequence"/>
</dbReference>